<evidence type="ECO:0000256" key="1">
    <source>
        <dbReference type="SAM" id="MobiDB-lite"/>
    </source>
</evidence>
<proteinExistence type="predicted"/>
<accession>A0ABN9PWH4</accession>
<comment type="caution">
    <text evidence="2">The sequence shown here is derived from an EMBL/GenBank/DDBJ whole genome shotgun (WGS) entry which is preliminary data.</text>
</comment>
<sequence length="555" mass="60104">ASAEQPPLSAVARSASGGLEGRGEMFLSQVCRAVKVFVSAYADSLPEHTPRSRRSSKSSLPGSRVRDELLGWLQRLEREGCSRVLLVLDGIEDWVDSAEVRAAIADMLQSTERLCLVFGSRIHVQNSFAGLKTDNLELKACLPRFLAWPSPAFDDLRPQPRIPRAVAWPLATALRASPWLAVKAAVGPRQQSREQARIDKKLSQPLCPRDAAQLFLYRVHRALYWKDLWPATSGSRAPAAPLAGAARPAGAAPPAAAPRSGAAGRAGGALAAAAAAAVLAERPRRAPLAGQRRSVVVLRRRCAAAAGAEAGALKEALFGALKSSGRDTKAPEVVAAVEALAKVSPTEAAARSGAFLDGTWEQVSKSSFPGEIDEEVYTLGRLTFNIYAPADMLWRIERTVQEVRPVEDAEEGTRTWDAVLDLVCVDEKYPKFKAKLQTVSFVKPDAKRDDRLEVWFTGGVLKPSPQMDPTLLPEWQKVFTNSLSQQKSKATIFSKVGDWLMGALMGLRKPDSVSDDGSMTYEMTKAPHGHSDVLYLDDDLRITKGNKGSIVVATR</sequence>
<evidence type="ECO:0000313" key="2">
    <source>
        <dbReference type="EMBL" id="CAK0795056.1"/>
    </source>
</evidence>
<evidence type="ECO:0008006" key="4">
    <source>
        <dbReference type="Google" id="ProtNLM"/>
    </source>
</evidence>
<protein>
    <recommendedName>
        <fullName evidence="4">Plastid lipid-associated protein/fibrillin conserved domain-containing protein</fullName>
    </recommendedName>
</protein>
<feature type="region of interest" description="Disordered" evidence="1">
    <location>
        <begin position="237"/>
        <end position="263"/>
    </location>
</feature>
<gene>
    <name evidence="2" type="ORF">PCOR1329_LOCUS4833</name>
</gene>
<reference evidence="2" key="1">
    <citation type="submission" date="2023-10" db="EMBL/GenBank/DDBJ databases">
        <authorList>
            <person name="Chen Y."/>
            <person name="Shah S."/>
            <person name="Dougan E. K."/>
            <person name="Thang M."/>
            <person name="Chan C."/>
        </authorList>
    </citation>
    <scope>NUCLEOTIDE SEQUENCE [LARGE SCALE GENOMIC DNA]</scope>
</reference>
<keyword evidence="3" id="KW-1185">Reference proteome</keyword>
<name>A0ABN9PWH4_9DINO</name>
<evidence type="ECO:0000313" key="3">
    <source>
        <dbReference type="Proteomes" id="UP001189429"/>
    </source>
</evidence>
<organism evidence="2 3">
    <name type="scientific">Prorocentrum cordatum</name>
    <dbReference type="NCBI Taxonomy" id="2364126"/>
    <lineage>
        <taxon>Eukaryota</taxon>
        <taxon>Sar</taxon>
        <taxon>Alveolata</taxon>
        <taxon>Dinophyceae</taxon>
        <taxon>Prorocentrales</taxon>
        <taxon>Prorocentraceae</taxon>
        <taxon>Prorocentrum</taxon>
    </lineage>
</organism>
<feature type="non-terminal residue" evidence="2">
    <location>
        <position position="1"/>
    </location>
</feature>
<dbReference type="EMBL" id="CAUYUJ010001250">
    <property type="protein sequence ID" value="CAK0795056.1"/>
    <property type="molecule type" value="Genomic_DNA"/>
</dbReference>
<dbReference type="Proteomes" id="UP001189429">
    <property type="component" value="Unassembled WGS sequence"/>
</dbReference>